<organism evidence="2 3">
    <name type="scientific">Candidatus Desantisbacteria bacterium CG1_02_38_46</name>
    <dbReference type="NCBI Taxonomy" id="1817893"/>
    <lineage>
        <taxon>Bacteria</taxon>
        <taxon>Candidatus Desantisiibacteriota</taxon>
    </lineage>
</organism>
<accession>A0A1J4SHA7</accession>
<sequence length="160" mass="18279">MLLNEHTRLYRALNEHRVKYLVIGGVASIIYGVPRATLDIDILIGDSVLNAQRFLDAIKSIKFGAAFLVTPEKMVKNKVTIFEDYFRVDVFSILKGIDFSLAWENRIAKDIEGTKVNFVSVKDLISSKRATGRKKDKEDVKILKGIYKKRGCKKCQRKKK</sequence>
<gene>
    <name evidence="2" type="ORF">AUJ66_01765</name>
</gene>
<proteinExistence type="predicted"/>
<comment type="caution">
    <text evidence="2">The sequence shown here is derived from an EMBL/GenBank/DDBJ whole genome shotgun (WGS) entry which is preliminary data.</text>
</comment>
<dbReference type="InterPro" id="IPR043519">
    <property type="entry name" value="NT_sf"/>
</dbReference>
<dbReference type="EMBL" id="MNUO01000027">
    <property type="protein sequence ID" value="OIN98004.1"/>
    <property type="molecule type" value="Genomic_DNA"/>
</dbReference>
<dbReference type="Pfam" id="PF19502">
    <property type="entry name" value="DUF6036"/>
    <property type="match status" value="1"/>
</dbReference>
<dbReference type="SUPFAM" id="SSF81301">
    <property type="entry name" value="Nucleotidyltransferase"/>
    <property type="match status" value="1"/>
</dbReference>
<reference evidence="2 3" key="1">
    <citation type="journal article" date="2016" name="Environ. Microbiol.">
        <title>Genomic resolution of a cold subsurface aquifer community provides metabolic insights for novel microbes adapted to high CO concentrations.</title>
        <authorList>
            <person name="Probst A.J."/>
            <person name="Castelle C.J."/>
            <person name="Singh A."/>
            <person name="Brown C.T."/>
            <person name="Anantharaman K."/>
            <person name="Sharon I."/>
            <person name="Hug L.A."/>
            <person name="Burstein D."/>
            <person name="Emerson J.B."/>
            <person name="Thomas B.C."/>
            <person name="Banfield J.F."/>
        </authorList>
    </citation>
    <scope>NUCLEOTIDE SEQUENCE [LARGE SCALE GENOMIC DNA]</scope>
    <source>
        <strain evidence="2">CG1_02_38_46</strain>
    </source>
</reference>
<dbReference type="Gene3D" id="3.30.460.40">
    <property type="match status" value="1"/>
</dbReference>
<evidence type="ECO:0000313" key="3">
    <source>
        <dbReference type="Proteomes" id="UP000182278"/>
    </source>
</evidence>
<dbReference type="STRING" id="1817893.AUJ66_01765"/>
<dbReference type="InterPro" id="IPR045792">
    <property type="entry name" value="DUF6036"/>
</dbReference>
<evidence type="ECO:0000259" key="1">
    <source>
        <dbReference type="Pfam" id="PF19502"/>
    </source>
</evidence>
<dbReference type="Proteomes" id="UP000182278">
    <property type="component" value="Unassembled WGS sequence"/>
</dbReference>
<protein>
    <recommendedName>
        <fullName evidence="1">DUF6036 domain-containing protein</fullName>
    </recommendedName>
</protein>
<feature type="domain" description="DUF6036" evidence="1">
    <location>
        <begin position="14"/>
        <end position="141"/>
    </location>
</feature>
<evidence type="ECO:0000313" key="2">
    <source>
        <dbReference type="EMBL" id="OIN98004.1"/>
    </source>
</evidence>
<dbReference type="AlphaFoldDB" id="A0A1J4SHA7"/>
<name>A0A1J4SHA7_9BACT</name>